<dbReference type="Proteomes" id="UP001632038">
    <property type="component" value="Unassembled WGS sequence"/>
</dbReference>
<evidence type="ECO:0008006" key="5">
    <source>
        <dbReference type="Google" id="ProtNLM"/>
    </source>
</evidence>
<dbReference type="AlphaFoldDB" id="A0ABD3D9Y1"/>
<sequence>MEYSQVFDIVKFEKANTIARFNMFLRIAKSRHILEAVVLLGLISWSTALFPAAAKMVAGKVVRFSAYIFNHHFIFLIGNAIIALLFFMCRRNDGASSAASSAAGDLYEDYVNHREAAIHVELAPPQPSPMPDKTSCLAAVGGDEEVVVPQSDDVAVAIEVAERQIRRFQRTQSERLRREIGVRPQAEFRRSESENRRKSVSSVDESITSDMERLSSEEFRRRVDAFIGKHWSKKTIKQKRFQEYI</sequence>
<dbReference type="EMBL" id="JAVIJP010000018">
    <property type="protein sequence ID" value="KAL3639135.1"/>
    <property type="molecule type" value="Genomic_DNA"/>
</dbReference>
<name>A0ABD3D9Y1_9LAMI</name>
<organism evidence="3 4">
    <name type="scientific">Castilleja foliolosa</name>
    <dbReference type="NCBI Taxonomy" id="1961234"/>
    <lineage>
        <taxon>Eukaryota</taxon>
        <taxon>Viridiplantae</taxon>
        <taxon>Streptophyta</taxon>
        <taxon>Embryophyta</taxon>
        <taxon>Tracheophyta</taxon>
        <taxon>Spermatophyta</taxon>
        <taxon>Magnoliopsida</taxon>
        <taxon>eudicotyledons</taxon>
        <taxon>Gunneridae</taxon>
        <taxon>Pentapetalae</taxon>
        <taxon>asterids</taxon>
        <taxon>lamiids</taxon>
        <taxon>Lamiales</taxon>
        <taxon>Orobanchaceae</taxon>
        <taxon>Pedicularideae</taxon>
        <taxon>Castillejinae</taxon>
        <taxon>Castilleja</taxon>
    </lineage>
</organism>
<feature type="transmembrane region" description="Helical" evidence="2">
    <location>
        <begin position="33"/>
        <end position="54"/>
    </location>
</feature>
<protein>
    <recommendedName>
        <fullName evidence="5">DUF4408 domain-containing protein</fullName>
    </recommendedName>
</protein>
<reference evidence="4" key="1">
    <citation type="journal article" date="2024" name="IScience">
        <title>Strigolactones Initiate the Formation of Haustorium-like Structures in Castilleja.</title>
        <authorList>
            <person name="Buerger M."/>
            <person name="Peterson D."/>
            <person name="Chory J."/>
        </authorList>
    </citation>
    <scope>NUCLEOTIDE SEQUENCE [LARGE SCALE GENOMIC DNA]</scope>
</reference>
<feature type="transmembrane region" description="Helical" evidence="2">
    <location>
        <begin position="66"/>
        <end position="87"/>
    </location>
</feature>
<evidence type="ECO:0000256" key="1">
    <source>
        <dbReference type="SAM" id="MobiDB-lite"/>
    </source>
</evidence>
<keyword evidence="2" id="KW-0472">Membrane</keyword>
<dbReference type="PANTHER" id="PTHR33640:SF30">
    <property type="entry name" value="DUF4408 DOMAIN-CONTAINING PROTEIN"/>
    <property type="match status" value="1"/>
</dbReference>
<evidence type="ECO:0000313" key="4">
    <source>
        <dbReference type="Proteomes" id="UP001632038"/>
    </source>
</evidence>
<gene>
    <name evidence="3" type="ORF">CASFOL_017042</name>
</gene>
<keyword evidence="2" id="KW-0812">Transmembrane</keyword>
<accession>A0ABD3D9Y1</accession>
<feature type="compositionally biased region" description="Polar residues" evidence="1">
    <location>
        <begin position="200"/>
        <end position="209"/>
    </location>
</feature>
<keyword evidence="2" id="KW-1133">Transmembrane helix</keyword>
<keyword evidence="4" id="KW-1185">Reference proteome</keyword>
<feature type="region of interest" description="Disordered" evidence="1">
    <location>
        <begin position="186"/>
        <end position="209"/>
    </location>
</feature>
<dbReference type="PANTHER" id="PTHR33640">
    <property type="entry name" value="TRANSMEMBRANE PROTEIN"/>
    <property type="match status" value="1"/>
</dbReference>
<proteinExistence type="predicted"/>
<feature type="compositionally biased region" description="Basic and acidic residues" evidence="1">
    <location>
        <begin position="186"/>
        <end position="197"/>
    </location>
</feature>
<comment type="caution">
    <text evidence="3">The sequence shown here is derived from an EMBL/GenBank/DDBJ whole genome shotgun (WGS) entry which is preliminary data.</text>
</comment>
<evidence type="ECO:0000313" key="3">
    <source>
        <dbReference type="EMBL" id="KAL3639135.1"/>
    </source>
</evidence>
<evidence type="ECO:0000256" key="2">
    <source>
        <dbReference type="SAM" id="Phobius"/>
    </source>
</evidence>